<organism evidence="2">
    <name type="scientific">Podoviridae sp. ctsNK10</name>
    <dbReference type="NCBI Taxonomy" id="2826582"/>
    <lineage>
        <taxon>Viruses</taxon>
        <taxon>Duplodnaviria</taxon>
        <taxon>Heunggongvirae</taxon>
        <taxon>Uroviricota</taxon>
        <taxon>Caudoviricetes</taxon>
    </lineage>
</organism>
<reference evidence="2" key="1">
    <citation type="journal article" date="2021" name="Proc. Natl. Acad. Sci. U.S.A.">
        <title>A Catalog of Tens of Thousands of Viruses from Human Metagenomes Reveals Hidden Associations with Chronic Diseases.</title>
        <authorList>
            <person name="Tisza M.J."/>
            <person name="Buck C.B."/>
        </authorList>
    </citation>
    <scope>NUCLEOTIDE SEQUENCE</scope>
    <source>
        <strain evidence="2">CtsNK10</strain>
    </source>
</reference>
<feature type="transmembrane region" description="Helical" evidence="1">
    <location>
        <begin position="58"/>
        <end position="80"/>
    </location>
</feature>
<keyword evidence="1" id="KW-0472">Membrane</keyword>
<keyword evidence="1" id="KW-0812">Transmembrane</keyword>
<evidence type="ECO:0000256" key="1">
    <source>
        <dbReference type="SAM" id="Phobius"/>
    </source>
</evidence>
<feature type="transmembrane region" description="Helical" evidence="1">
    <location>
        <begin position="12"/>
        <end position="38"/>
    </location>
</feature>
<keyword evidence="1" id="KW-1133">Transmembrane helix</keyword>
<dbReference type="EMBL" id="BK015191">
    <property type="protein sequence ID" value="DAD95280.1"/>
    <property type="molecule type" value="Genomic_DNA"/>
</dbReference>
<protein>
    <submittedName>
        <fullName evidence="2">Uncharacterized protein</fullName>
    </submittedName>
</protein>
<evidence type="ECO:0000313" key="2">
    <source>
        <dbReference type="EMBL" id="DAD95280.1"/>
    </source>
</evidence>
<proteinExistence type="predicted"/>
<sequence>MFFQIRKQSFFILPLLIQICSINNIRIFIYFTLIIKVLLSIICVRKHFVCSKYITSKVIPFCHISILLECIICALEIIYISHTLNKLIF</sequence>
<accession>A0A8S5NM15</accession>
<name>A0A8S5NM15_9CAUD</name>